<sequence>MARKGNPISDCVFYFLIAFVLFSTLSTSIHLLNELLSLMEGVPLDGVGGSKGTGVVGPLEGLDGNFDGIDGNKGKGVVGPLEGLDGNKDEAGPSHPQIPDLNEYPDDAQTKEELIRRIQCLFEQYEAEKKKLLAEAEKLSKHLKVRKNAYRFYKNLPQYWEDRKRRR</sequence>
<reference evidence="4" key="1">
    <citation type="submission" date="2021-03" db="EMBL/GenBank/DDBJ databases">
        <authorList>
            <person name="Liu X."/>
        </authorList>
    </citation>
    <scope>NUCLEOTIDE SEQUENCE</scope>
    <source>
        <strain evidence="4">Mt3</strain>
    </source>
</reference>
<evidence type="ECO:0000313" key="4">
    <source>
        <dbReference type="EMBL" id="QWQ49928.1"/>
    </source>
</evidence>
<gene>
    <name evidence="4" type="primary">ORF167</name>
</gene>
<keyword evidence="3" id="KW-0472">Membrane</keyword>
<protein>
    <recommendedName>
        <fullName evidence="5">Transmembrane protein</fullName>
    </recommendedName>
</protein>
<accession>A0A8F1N694</accession>
<evidence type="ECO:0000256" key="2">
    <source>
        <dbReference type="SAM" id="MobiDB-lite"/>
    </source>
</evidence>
<evidence type="ECO:0008006" key="5">
    <source>
        <dbReference type="Google" id="ProtNLM"/>
    </source>
</evidence>
<feature type="coiled-coil region" evidence="1">
    <location>
        <begin position="108"/>
        <end position="142"/>
    </location>
</feature>
<keyword evidence="4" id="KW-0496">Mitochondrion</keyword>
<proteinExistence type="predicted"/>
<keyword evidence="3" id="KW-0812">Transmembrane</keyword>
<dbReference type="EMBL" id="MW717909">
    <property type="protein sequence ID" value="QWQ49928.1"/>
    <property type="molecule type" value="Genomic_DNA"/>
</dbReference>
<organism evidence="4">
    <name type="scientific">Zelkova schneideriana</name>
    <dbReference type="NCBI Taxonomy" id="172643"/>
    <lineage>
        <taxon>Eukaryota</taxon>
        <taxon>Viridiplantae</taxon>
        <taxon>Streptophyta</taxon>
        <taxon>Embryophyta</taxon>
        <taxon>Tracheophyta</taxon>
        <taxon>Spermatophyta</taxon>
        <taxon>Magnoliopsida</taxon>
        <taxon>eudicotyledons</taxon>
        <taxon>Gunneridae</taxon>
        <taxon>Pentapetalae</taxon>
        <taxon>rosids</taxon>
        <taxon>fabids</taxon>
        <taxon>Rosales</taxon>
        <taxon>Ulmaceae</taxon>
        <taxon>Zelkova</taxon>
    </lineage>
</organism>
<evidence type="ECO:0000256" key="1">
    <source>
        <dbReference type="SAM" id="Coils"/>
    </source>
</evidence>
<keyword evidence="1" id="KW-0175">Coiled coil</keyword>
<feature type="transmembrane region" description="Helical" evidence="3">
    <location>
        <begin position="12"/>
        <end position="32"/>
    </location>
</feature>
<evidence type="ECO:0000256" key="3">
    <source>
        <dbReference type="SAM" id="Phobius"/>
    </source>
</evidence>
<feature type="region of interest" description="Disordered" evidence="2">
    <location>
        <begin position="77"/>
        <end position="105"/>
    </location>
</feature>
<keyword evidence="3" id="KW-1133">Transmembrane helix</keyword>
<dbReference type="AlphaFoldDB" id="A0A8F1N694"/>
<name>A0A8F1N694_9ROSA</name>
<geneLocation type="mitochondrion" evidence="4"/>